<evidence type="ECO:0000259" key="4">
    <source>
        <dbReference type="PROSITE" id="PS50405"/>
    </source>
</evidence>
<dbReference type="PANTHER" id="PTHR43969">
    <property type="entry name" value="GLUTATHIONE S TRANSFERASE D10, ISOFORM A-RELATED"/>
    <property type="match status" value="1"/>
</dbReference>
<dbReference type="SFLD" id="SFLDS00019">
    <property type="entry name" value="Glutathione_Transferase_(cytos"/>
    <property type="match status" value="2"/>
</dbReference>
<dbReference type="Gene3D" id="3.40.30.10">
    <property type="entry name" value="Glutaredoxin"/>
    <property type="match status" value="2"/>
</dbReference>
<dbReference type="OrthoDB" id="2309723at2759"/>
<keyword evidence="2" id="KW-0175">Coiled coil</keyword>
<dbReference type="AlphaFoldDB" id="E4XW22"/>
<dbReference type="InParanoid" id="E4XW22"/>
<feature type="domain" description="GST N-terminal" evidence="3">
    <location>
        <begin position="241"/>
        <end position="322"/>
    </location>
</feature>
<dbReference type="GO" id="GO:0006749">
    <property type="term" value="P:glutathione metabolic process"/>
    <property type="evidence" value="ECO:0007669"/>
    <property type="project" value="TreeGrafter"/>
</dbReference>
<dbReference type="Pfam" id="PF02798">
    <property type="entry name" value="GST_N"/>
    <property type="match status" value="2"/>
</dbReference>
<dbReference type="InterPro" id="IPR036282">
    <property type="entry name" value="Glutathione-S-Trfase_C_sf"/>
</dbReference>
<sequence>MGCNSSKSANEAVAAPTAAPKGTKEITLYVNGLSPFARTTMMVAQTTVGVNVKYVEVDLLKGEQNEEWYLKLNPKHTVPVLVDGDKVLTESVDISKYLIDNYGKCKDANPTGEKAEQVEAIVKYVYGTLASIVPKIVLPILIHGKPEDVTDEDFEAAKIHGYEYFNNQLGDKEFLTGDKPTWADFLVFSLLMQMDIHPKTDKGQHDKLKQWAKRIHALPFFPTVHKTFLAVKNQMSKAHNPIPMLYVNIASPLARAVLCTADELGIDYETTHLDFMKREHKSEEYLKVNENGTIPGLKHGDKCIGQSRDIARYLVEKFSPASSLFAIDNQEEINELLKFDEKKCFQAAIKIVGPLLGGKEIPDENREFVKSVKLEAQEKLGEKQFFGGDKVCIADFFIFNNLIQTVIDPKHDHENPDEDLAVLRQYVQRMMAIEHVAKKVGEFKETMAKVAQMMKEKREAEAAEKSEEEEL</sequence>
<accession>E4XW22</accession>
<protein>
    <recommendedName>
        <fullName evidence="7">Glutathione transferase</fullName>
    </recommendedName>
</protein>
<dbReference type="CDD" id="cd00299">
    <property type="entry name" value="GST_C_family"/>
    <property type="match status" value="1"/>
</dbReference>
<gene>
    <name evidence="5" type="ORF">GSOID_T00006830001</name>
</gene>
<dbReference type="PROSITE" id="PS50404">
    <property type="entry name" value="GST_NTER"/>
    <property type="match status" value="2"/>
</dbReference>
<dbReference type="InterPro" id="IPR040079">
    <property type="entry name" value="Glutathione_S-Trfase"/>
</dbReference>
<comment type="subunit">
    <text evidence="1">Homodimer.</text>
</comment>
<evidence type="ECO:0000259" key="3">
    <source>
        <dbReference type="PROSITE" id="PS50404"/>
    </source>
</evidence>
<name>E4XW22_OIKDI</name>
<dbReference type="PANTHER" id="PTHR43969:SF9">
    <property type="entry name" value="GLUTATHIONE S TRANSFERASE D10, ISOFORM A-RELATED"/>
    <property type="match status" value="1"/>
</dbReference>
<dbReference type="SUPFAM" id="SSF47616">
    <property type="entry name" value="GST C-terminal domain-like"/>
    <property type="match status" value="2"/>
</dbReference>
<dbReference type="Pfam" id="PF00043">
    <property type="entry name" value="GST_C"/>
    <property type="match status" value="1"/>
</dbReference>
<evidence type="ECO:0000256" key="2">
    <source>
        <dbReference type="SAM" id="Coils"/>
    </source>
</evidence>
<feature type="domain" description="GST C-terminal" evidence="4">
    <location>
        <begin position="111"/>
        <end position="244"/>
    </location>
</feature>
<organism evidence="5">
    <name type="scientific">Oikopleura dioica</name>
    <name type="common">Tunicate</name>
    <dbReference type="NCBI Taxonomy" id="34765"/>
    <lineage>
        <taxon>Eukaryota</taxon>
        <taxon>Metazoa</taxon>
        <taxon>Chordata</taxon>
        <taxon>Tunicata</taxon>
        <taxon>Appendicularia</taxon>
        <taxon>Copelata</taxon>
        <taxon>Oikopleuridae</taxon>
        <taxon>Oikopleura</taxon>
    </lineage>
</organism>
<dbReference type="SUPFAM" id="SSF52833">
    <property type="entry name" value="Thioredoxin-like"/>
    <property type="match status" value="2"/>
</dbReference>
<dbReference type="InterPro" id="IPR010987">
    <property type="entry name" value="Glutathione-S-Trfase_C-like"/>
</dbReference>
<dbReference type="InterPro" id="IPR036249">
    <property type="entry name" value="Thioredoxin-like_sf"/>
</dbReference>
<dbReference type="Gene3D" id="1.20.1050.10">
    <property type="match status" value="2"/>
</dbReference>
<feature type="domain" description="GST N-terminal" evidence="3">
    <location>
        <begin position="24"/>
        <end position="106"/>
    </location>
</feature>
<evidence type="ECO:0000313" key="6">
    <source>
        <dbReference type="Proteomes" id="UP000001307"/>
    </source>
</evidence>
<dbReference type="PROSITE" id="PS50405">
    <property type="entry name" value="GST_CTER"/>
    <property type="match status" value="1"/>
</dbReference>
<evidence type="ECO:0008006" key="7">
    <source>
        <dbReference type="Google" id="ProtNLM"/>
    </source>
</evidence>
<dbReference type="EMBL" id="FN653230">
    <property type="protein sequence ID" value="CBY13877.1"/>
    <property type="molecule type" value="Genomic_DNA"/>
</dbReference>
<evidence type="ECO:0000313" key="5">
    <source>
        <dbReference type="EMBL" id="CBY13877.1"/>
    </source>
</evidence>
<keyword evidence="6" id="KW-1185">Reference proteome</keyword>
<feature type="coiled-coil region" evidence="2">
    <location>
        <begin position="443"/>
        <end position="470"/>
    </location>
</feature>
<reference evidence="5" key="1">
    <citation type="journal article" date="2010" name="Science">
        <title>Plasticity of animal genome architecture unmasked by rapid evolution of a pelagic tunicate.</title>
        <authorList>
            <person name="Denoeud F."/>
            <person name="Henriet S."/>
            <person name="Mungpakdee S."/>
            <person name="Aury J.M."/>
            <person name="Da Silva C."/>
            <person name="Brinkmann H."/>
            <person name="Mikhaleva J."/>
            <person name="Olsen L.C."/>
            <person name="Jubin C."/>
            <person name="Canestro C."/>
            <person name="Bouquet J.M."/>
            <person name="Danks G."/>
            <person name="Poulain J."/>
            <person name="Campsteijn C."/>
            <person name="Adamski M."/>
            <person name="Cross I."/>
            <person name="Yadetie F."/>
            <person name="Muffato M."/>
            <person name="Louis A."/>
            <person name="Butcher S."/>
            <person name="Tsagkogeorga G."/>
            <person name="Konrad A."/>
            <person name="Singh S."/>
            <person name="Jensen M.F."/>
            <person name="Cong E.H."/>
            <person name="Eikeseth-Otteraa H."/>
            <person name="Noel B."/>
            <person name="Anthouard V."/>
            <person name="Porcel B.M."/>
            <person name="Kachouri-Lafond R."/>
            <person name="Nishino A."/>
            <person name="Ugolini M."/>
            <person name="Chourrout P."/>
            <person name="Nishida H."/>
            <person name="Aasland R."/>
            <person name="Huzurbazar S."/>
            <person name="Westhof E."/>
            <person name="Delsuc F."/>
            <person name="Lehrach H."/>
            <person name="Reinhardt R."/>
            <person name="Weissenbach J."/>
            <person name="Roy S.W."/>
            <person name="Artiguenave F."/>
            <person name="Postlethwait J.H."/>
            <person name="Manak J.R."/>
            <person name="Thompson E.M."/>
            <person name="Jaillon O."/>
            <person name="Du Pasquier L."/>
            <person name="Boudinot P."/>
            <person name="Liberles D.A."/>
            <person name="Volff J.N."/>
            <person name="Philippe H."/>
            <person name="Lenhard B."/>
            <person name="Roest Crollius H."/>
            <person name="Wincker P."/>
            <person name="Chourrout D."/>
        </authorList>
    </citation>
    <scope>NUCLEOTIDE SEQUENCE [LARGE SCALE GENOMIC DNA]</scope>
</reference>
<dbReference type="SFLD" id="SFLDG00358">
    <property type="entry name" value="Main_(cytGST)"/>
    <property type="match status" value="2"/>
</dbReference>
<dbReference type="InterPro" id="IPR004045">
    <property type="entry name" value="Glutathione_S-Trfase_N"/>
</dbReference>
<proteinExistence type="predicted"/>
<dbReference type="Proteomes" id="UP000001307">
    <property type="component" value="Unassembled WGS sequence"/>
</dbReference>
<dbReference type="GO" id="GO:0004364">
    <property type="term" value="F:glutathione transferase activity"/>
    <property type="evidence" value="ECO:0007669"/>
    <property type="project" value="TreeGrafter"/>
</dbReference>
<dbReference type="InterPro" id="IPR004046">
    <property type="entry name" value="GST_C"/>
</dbReference>
<evidence type="ECO:0000256" key="1">
    <source>
        <dbReference type="ARBA" id="ARBA00011738"/>
    </source>
</evidence>